<dbReference type="InterPro" id="IPR001173">
    <property type="entry name" value="Glyco_trans_2-like"/>
</dbReference>
<dbReference type="PANTHER" id="PTHR43685">
    <property type="entry name" value="GLYCOSYLTRANSFERASE"/>
    <property type="match status" value="1"/>
</dbReference>
<dbReference type="CDD" id="cd00761">
    <property type="entry name" value="Glyco_tranf_GTA_type"/>
    <property type="match status" value="1"/>
</dbReference>
<dbReference type="InterPro" id="IPR050834">
    <property type="entry name" value="Glycosyltransf_2"/>
</dbReference>
<gene>
    <name evidence="2" type="ORF">MNBD_GAMMA15-666</name>
</gene>
<accession>A0A3B0YAG9</accession>
<dbReference type="EMBL" id="UOFN01000013">
    <property type="protein sequence ID" value="VAW73353.1"/>
    <property type="molecule type" value="Genomic_DNA"/>
</dbReference>
<dbReference type="InterPro" id="IPR029044">
    <property type="entry name" value="Nucleotide-diphossugar_trans"/>
</dbReference>
<name>A0A3B0YAG9_9ZZZZ</name>
<evidence type="ECO:0000259" key="1">
    <source>
        <dbReference type="Pfam" id="PF00535"/>
    </source>
</evidence>
<dbReference type="Gene3D" id="3.90.550.10">
    <property type="entry name" value="Spore Coat Polysaccharide Biosynthesis Protein SpsA, Chain A"/>
    <property type="match status" value="1"/>
</dbReference>
<dbReference type="PANTHER" id="PTHR43685:SF2">
    <property type="entry name" value="GLYCOSYLTRANSFERASE 2-LIKE DOMAIN-CONTAINING PROTEIN"/>
    <property type="match status" value="1"/>
</dbReference>
<sequence>MISVIIPAYNCESYLRRAIESVLAQQGVQTEIIVIDDGSTDGTAGIAQSYGETLRYIQQTNQGAAAARNRGLEVADGDFIAFLDADDTWFPDKLSIQLEALEKYPDHIGVFSNFTIVDSDLNVLFDNGIENDYAIFKTMKKTPDELFGPGDNGIHTGSYFGQLFLGNFVNTCSMFLRKSTIQNAGGFDSNLITQEDYDYWLRLSQIGPLIYLNRPLLTRCRRSGQLTAASQKLRIASDVFNVVNRYADHAETVLGRETVNHRIKSKYHSLALNLLSERQSSNARGILLQCLRQTSLDRKTLALLIWSLIPPAAADGIRKLLRTLSRSRKTGTRQAS</sequence>
<evidence type="ECO:0000313" key="2">
    <source>
        <dbReference type="EMBL" id="VAW73353.1"/>
    </source>
</evidence>
<feature type="domain" description="Glycosyltransferase 2-like" evidence="1">
    <location>
        <begin position="3"/>
        <end position="113"/>
    </location>
</feature>
<dbReference type="AlphaFoldDB" id="A0A3B0YAG9"/>
<protein>
    <recommendedName>
        <fullName evidence="1">Glycosyltransferase 2-like domain-containing protein</fullName>
    </recommendedName>
</protein>
<reference evidence="2" key="1">
    <citation type="submission" date="2018-06" db="EMBL/GenBank/DDBJ databases">
        <authorList>
            <person name="Zhirakovskaya E."/>
        </authorList>
    </citation>
    <scope>NUCLEOTIDE SEQUENCE</scope>
</reference>
<dbReference type="Pfam" id="PF00535">
    <property type="entry name" value="Glycos_transf_2"/>
    <property type="match status" value="1"/>
</dbReference>
<organism evidence="2">
    <name type="scientific">hydrothermal vent metagenome</name>
    <dbReference type="NCBI Taxonomy" id="652676"/>
    <lineage>
        <taxon>unclassified sequences</taxon>
        <taxon>metagenomes</taxon>
        <taxon>ecological metagenomes</taxon>
    </lineage>
</organism>
<proteinExistence type="predicted"/>
<dbReference type="SUPFAM" id="SSF53448">
    <property type="entry name" value="Nucleotide-diphospho-sugar transferases"/>
    <property type="match status" value="1"/>
</dbReference>